<dbReference type="EMBL" id="JAGSPK010000002">
    <property type="protein sequence ID" value="MBR7791982.1"/>
    <property type="molecule type" value="Genomic_DNA"/>
</dbReference>
<gene>
    <name evidence="2" type="ORF">KDM87_05175</name>
</gene>
<dbReference type="InterPro" id="IPR036397">
    <property type="entry name" value="RNaseH_sf"/>
</dbReference>
<name>A0ABS5GZT9_9BURK</name>
<comment type="caution">
    <text evidence="2">The sequence shown here is derived from an EMBL/GenBank/DDBJ whole genome shotgun (WGS) entry which is preliminary data.</text>
</comment>
<dbReference type="PROSITE" id="PS50879">
    <property type="entry name" value="RNASE_H_1"/>
    <property type="match status" value="1"/>
</dbReference>
<dbReference type="PANTHER" id="PTHR48475:SF1">
    <property type="entry name" value="RNASE H TYPE-1 DOMAIN-CONTAINING PROTEIN"/>
    <property type="match status" value="1"/>
</dbReference>
<accession>A0ABS5GZT9</accession>
<dbReference type="PANTHER" id="PTHR48475">
    <property type="entry name" value="RIBONUCLEASE H"/>
    <property type="match status" value="1"/>
</dbReference>
<dbReference type="Pfam" id="PF13456">
    <property type="entry name" value="RVT_3"/>
    <property type="match status" value="1"/>
</dbReference>
<keyword evidence="3" id="KW-1185">Reference proteome</keyword>
<evidence type="ECO:0000313" key="3">
    <source>
        <dbReference type="Proteomes" id="UP000682982"/>
    </source>
</evidence>
<feature type="domain" description="RNase H type-1" evidence="1">
    <location>
        <begin position="11"/>
        <end position="142"/>
    </location>
</feature>
<dbReference type="Proteomes" id="UP000682982">
    <property type="component" value="Unassembled WGS sequence"/>
</dbReference>
<reference evidence="2 3" key="1">
    <citation type="submission" date="2021-04" db="EMBL/GenBank/DDBJ databases">
        <title>novel species isolated from subtropical streams in China.</title>
        <authorList>
            <person name="Lu H."/>
        </authorList>
    </citation>
    <scope>NUCLEOTIDE SEQUENCE [LARGE SCALE GENOMIC DNA]</scope>
    <source>
        <strain evidence="2 3">FT147W</strain>
    </source>
</reference>
<evidence type="ECO:0000313" key="2">
    <source>
        <dbReference type="EMBL" id="MBR7791982.1"/>
    </source>
</evidence>
<dbReference type="SUPFAM" id="SSF53098">
    <property type="entry name" value="Ribonuclease H-like"/>
    <property type="match status" value="1"/>
</dbReference>
<dbReference type="RefSeq" id="WP_212678095.1">
    <property type="nucleotide sequence ID" value="NZ_JAGSPK010000002.1"/>
</dbReference>
<dbReference type="InterPro" id="IPR012337">
    <property type="entry name" value="RNaseH-like_sf"/>
</dbReference>
<evidence type="ECO:0000259" key="1">
    <source>
        <dbReference type="PROSITE" id="PS50879"/>
    </source>
</evidence>
<proteinExistence type="predicted"/>
<dbReference type="Gene3D" id="3.30.420.10">
    <property type="entry name" value="Ribonuclease H-like superfamily/Ribonuclease H"/>
    <property type="match status" value="1"/>
</dbReference>
<dbReference type="InterPro" id="IPR002156">
    <property type="entry name" value="RNaseH_domain"/>
</dbReference>
<sequence>MLPSSALKNSREADWLAWFDGSAKPNPGNCKIACILHSPDGEVTQHTANIGHGDSSDAEYQALIAALTLLAQHVTQPETQTILLRGDSQVVINDVLASEAKASKLLSTYRYQAQELMQSLPQLQLKWVPRHKNTETDRLLRT</sequence>
<protein>
    <submittedName>
        <fullName evidence="2">Reverse transcriptase-like protein</fullName>
    </submittedName>
</protein>
<organism evidence="2 3">
    <name type="scientific">Undibacterium rivi</name>
    <dbReference type="NCBI Taxonomy" id="2828729"/>
    <lineage>
        <taxon>Bacteria</taxon>
        <taxon>Pseudomonadati</taxon>
        <taxon>Pseudomonadota</taxon>
        <taxon>Betaproteobacteria</taxon>
        <taxon>Burkholderiales</taxon>
        <taxon>Oxalobacteraceae</taxon>
        <taxon>Undibacterium</taxon>
    </lineage>
</organism>